<proteinExistence type="predicted"/>
<feature type="region of interest" description="Disordered" evidence="1">
    <location>
        <begin position="63"/>
        <end position="86"/>
    </location>
</feature>
<evidence type="ECO:0000313" key="3">
    <source>
        <dbReference type="Proteomes" id="UP000600365"/>
    </source>
</evidence>
<dbReference type="EMBL" id="BMMM01000022">
    <property type="protein sequence ID" value="GGN89435.1"/>
    <property type="molecule type" value="Genomic_DNA"/>
</dbReference>
<dbReference type="AlphaFoldDB" id="A0A918DA24"/>
<accession>A0A918DA24</accession>
<dbReference type="SUPFAM" id="SSF55874">
    <property type="entry name" value="ATPase domain of HSP90 chaperone/DNA topoisomerase II/histidine kinase"/>
    <property type="match status" value="1"/>
</dbReference>
<evidence type="ECO:0000313" key="2">
    <source>
        <dbReference type="EMBL" id="GGN89435.1"/>
    </source>
</evidence>
<name>A0A918DA24_9ACTN</name>
<evidence type="ECO:0008006" key="4">
    <source>
        <dbReference type="Google" id="ProtNLM"/>
    </source>
</evidence>
<dbReference type="Gene3D" id="3.30.565.10">
    <property type="entry name" value="Histidine kinase-like ATPase, C-terminal domain"/>
    <property type="match status" value="1"/>
</dbReference>
<keyword evidence="3" id="KW-1185">Reference proteome</keyword>
<comment type="caution">
    <text evidence="2">The sequence shown here is derived from an EMBL/GenBank/DDBJ whole genome shotgun (WGS) entry which is preliminary data.</text>
</comment>
<reference evidence="2 3" key="1">
    <citation type="journal article" date="2014" name="Int. J. Syst. Evol. Microbiol.">
        <title>Complete genome sequence of Corynebacterium casei LMG S-19264T (=DSM 44701T), isolated from a smear-ripened cheese.</title>
        <authorList>
            <consortium name="US DOE Joint Genome Institute (JGI-PGF)"/>
            <person name="Walter F."/>
            <person name="Albersmeier A."/>
            <person name="Kalinowski J."/>
            <person name="Ruckert C."/>
        </authorList>
    </citation>
    <scope>NUCLEOTIDE SEQUENCE [LARGE SCALE GENOMIC DNA]</scope>
    <source>
        <strain evidence="2 3">CGMCC 4.7111</strain>
    </source>
</reference>
<gene>
    <name evidence="2" type="ORF">GCM10011579_084300</name>
</gene>
<dbReference type="Proteomes" id="UP000600365">
    <property type="component" value="Unassembled WGS sequence"/>
</dbReference>
<sequence length="86" mass="9114">MVRRSARCESHAPTSYTIRVHYKDGTVHALVTNTAPTRPALPLPGAHQGLVGLRQRAELLGGTVPSGTTADGGYELRLELPVSGEP</sequence>
<dbReference type="InterPro" id="IPR036890">
    <property type="entry name" value="HATPase_C_sf"/>
</dbReference>
<organism evidence="2 3">
    <name type="scientific">Streptomyces albiflavescens</name>
    <dbReference type="NCBI Taxonomy" id="1623582"/>
    <lineage>
        <taxon>Bacteria</taxon>
        <taxon>Bacillati</taxon>
        <taxon>Actinomycetota</taxon>
        <taxon>Actinomycetes</taxon>
        <taxon>Kitasatosporales</taxon>
        <taxon>Streptomycetaceae</taxon>
        <taxon>Streptomyces</taxon>
    </lineage>
</organism>
<protein>
    <recommendedName>
        <fullName evidence="4">Two-component system sensor kinase</fullName>
    </recommendedName>
</protein>
<evidence type="ECO:0000256" key="1">
    <source>
        <dbReference type="SAM" id="MobiDB-lite"/>
    </source>
</evidence>